<evidence type="ECO:0000256" key="1">
    <source>
        <dbReference type="SAM" id="Phobius"/>
    </source>
</evidence>
<dbReference type="PROSITE" id="PS51257">
    <property type="entry name" value="PROKAR_LIPOPROTEIN"/>
    <property type="match status" value="1"/>
</dbReference>
<evidence type="ECO:0000313" key="2">
    <source>
        <dbReference type="EMBL" id="KAH3778536.1"/>
    </source>
</evidence>
<keyword evidence="3" id="KW-1185">Reference proteome</keyword>
<proteinExistence type="predicted"/>
<organism evidence="2 3">
    <name type="scientific">Dreissena polymorpha</name>
    <name type="common">Zebra mussel</name>
    <name type="synonym">Mytilus polymorpha</name>
    <dbReference type="NCBI Taxonomy" id="45954"/>
    <lineage>
        <taxon>Eukaryota</taxon>
        <taxon>Metazoa</taxon>
        <taxon>Spiralia</taxon>
        <taxon>Lophotrochozoa</taxon>
        <taxon>Mollusca</taxon>
        <taxon>Bivalvia</taxon>
        <taxon>Autobranchia</taxon>
        <taxon>Heteroconchia</taxon>
        <taxon>Euheterodonta</taxon>
        <taxon>Imparidentia</taxon>
        <taxon>Neoheterodontei</taxon>
        <taxon>Myida</taxon>
        <taxon>Dreissenoidea</taxon>
        <taxon>Dreissenidae</taxon>
        <taxon>Dreissena</taxon>
    </lineage>
</organism>
<name>A0A9D4IK27_DREPO</name>
<comment type="caution">
    <text evidence="2">The sequence shown here is derived from an EMBL/GenBank/DDBJ whole genome shotgun (WGS) entry which is preliminary data.</text>
</comment>
<accession>A0A9D4IK27</accession>
<keyword evidence="1" id="KW-0472">Membrane</keyword>
<dbReference type="Proteomes" id="UP000828390">
    <property type="component" value="Unassembled WGS sequence"/>
</dbReference>
<sequence>MVRCAPVVAGFDAVVPIVLVGVVVAGVILGASCSPRRCGSVLSSCCPRCCVSWCSLGVAVGVLVDGSSLTTSLYSRAVVLTGKIKMSVLTYNEFSCAVP</sequence>
<keyword evidence="1" id="KW-1133">Transmembrane helix</keyword>
<protein>
    <submittedName>
        <fullName evidence="2">Uncharacterized protein</fullName>
    </submittedName>
</protein>
<reference evidence="2" key="1">
    <citation type="journal article" date="2019" name="bioRxiv">
        <title>The Genome of the Zebra Mussel, Dreissena polymorpha: A Resource for Invasive Species Research.</title>
        <authorList>
            <person name="McCartney M.A."/>
            <person name="Auch B."/>
            <person name="Kono T."/>
            <person name="Mallez S."/>
            <person name="Zhang Y."/>
            <person name="Obille A."/>
            <person name="Becker A."/>
            <person name="Abrahante J.E."/>
            <person name="Garbe J."/>
            <person name="Badalamenti J.P."/>
            <person name="Herman A."/>
            <person name="Mangelson H."/>
            <person name="Liachko I."/>
            <person name="Sullivan S."/>
            <person name="Sone E.D."/>
            <person name="Koren S."/>
            <person name="Silverstein K.A.T."/>
            <person name="Beckman K.B."/>
            <person name="Gohl D.M."/>
        </authorList>
    </citation>
    <scope>NUCLEOTIDE SEQUENCE</scope>
    <source>
        <strain evidence="2">Duluth1</strain>
        <tissue evidence="2">Whole animal</tissue>
    </source>
</reference>
<reference evidence="2" key="2">
    <citation type="submission" date="2020-11" db="EMBL/GenBank/DDBJ databases">
        <authorList>
            <person name="McCartney M.A."/>
            <person name="Auch B."/>
            <person name="Kono T."/>
            <person name="Mallez S."/>
            <person name="Becker A."/>
            <person name="Gohl D.M."/>
            <person name="Silverstein K.A.T."/>
            <person name="Koren S."/>
            <person name="Bechman K.B."/>
            <person name="Herman A."/>
            <person name="Abrahante J.E."/>
            <person name="Garbe J."/>
        </authorList>
    </citation>
    <scope>NUCLEOTIDE SEQUENCE</scope>
    <source>
        <strain evidence="2">Duluth1</strain>
        <tissue evidence="2">Whole animal</tissue>
    </source>
</reference>
<keyword evidence="1" id="KW-0812">Transmembrane</keyword>
<gene>
    <name evidence="2" type="ORF">DPMN_180001</name>
</gene>
<evidence type="ECO:0000313" key="3">
    <source>
        <dbReference type="Proteomes" id="UP000828390"/>
    </source>
</evidence>
<dbReference type="AlphaFoldDB" id="A0A9D4IK27"/>
<feature type="transmembrane region" description="Helical" evidence="1">
    <location>
        <begin position="7"/>
        <end position="31"/>
    </location>
</feature>
<dbReference type="EMBL" id="JAIWYP010000009">
    <property type="protein sequence ID" value="KAH3778536.1"/>
    <property type="molecule type" value="Genomic_DNA"/>
</dbReference>